<dbReference type="Proteomes" id="UP001419268">
    <property type="component" value="Unassembled WGS sequence"/>
</dbReference>
<protein>
    <submittedName>
        <fullName evidence="2">Uncharacterized protein</fullName>
    </submittedName>
</protein>
<accession>A0AAP0IN47</accession>
<keyword evidence="1" id="KW-1133">Transmembrane helix</keyword>
<keyword evidence="3" id="KW-1185">Reference proteome</keyword>
<keyword evidence="1" id="KW-0812">Transmembrane</keyword>
<organism evidence="2 3">
    <name type="scientific">Stephania cephalantha</name>
    <dbReference type="NCBI Taxonomy" id="152367"/>
    <lineage>
        <taxon>Eukaryota</taxon>
        <taxon>Viridiplantae</taxon>
        <taxon>Streptophyta</taxon>
        <taxon>Embryophyta</taxon>
        <taxon>Tracheophyta</taxon>
        <taxon>Spermatophyta</taxon>
        <taxon>Magnoliopsida</taxon>
        <taxon>Ranunculales</taxon>
        <taxon>Menispermaceae</taxon>
        <taxon>Menispermoideae</taxon>
        <taxon>Cissampelideae</taxon>
        <taxon>Stephania</taxon>
    </lineage>
</organism>
<feature type="transmembrane region" description="Helical" evidence="1">
    <location>
        <begin position="15"/>
        <end position="35"/>
    </location>
</feature>
<keyword evidence="1" id="KW-0472">Membrane</keyword>
<comment type="caution">
    <text evidence="2">The sequence shown here is derived from an EMBL/GenBank/DDBJ whole genome shotgun (WGS) entry which is preliminary data.</text>
</comment>
<name>A0AAP0IN47_9MAGN</name>
<dbReference type="EMBL" id="JBBNAG010000007">
    <property type="protein sequence ID" value="KAK9118155.1"/>
    <property type="molecule type" value="Genomic_DNA"/>
</dbReference>
<evidence type="ECO:0000256" key="1">
    <source>
        <dbReference type="SAM" id="Phobius"/>
    </source>
</evidence>
<evidence type="ECO:0000313" key="2">
    <source>
        <dbReference type="EMBL" id="KAK9118155.1"/>
    </source>
</evidence>
<sequence>MSPSSSSSLSSSSSFAPSVVVVSLFIAAIVLGFGIEAPSSTLRQVIHEAPPLNLLTPELAKLGIAINSSFFCGMQRDQSAIDNYMVRRLDGNVNEWGWCKQKPMLGANAILALVSLAVCKARRASVKKVPLHKDAIVGLRCYGSETELLYSVSDPLLIRDGSETESNNFVSDPLLIRDGLETEYNNSVSDPLLIRDGSEMEFCIPSLIRL</sequence>
<dbReference type="InterPro" id="IPR029017">
    <property type="entry name" value="Enolase-like_N"/>
</dbReference>
<dbReference type="AlphaFoldDB" id="A0AAP0IN47"/>
<reference evidence="2 3" key="1">
    <citation type="submission" date="2024-01" db="EMBL/GenBank/DDBJ databases">
        <title>Genome assemblies of Stephania.</title>
        <authorList>
            <person name="Yang L."/>
        </authorList>
    </citation>
    <scope>NUCLEOTIDE SEQUENCE [LARGE SCALE GENOMIC DNA]</scope>
    <source>
        <strain evidence="2">JXDWG</strain>
        <tissue evidence="2">Leaf</tissue>
    </source>
</reference>
<evidence type="ECO:0000313" key="3">
    <source>
        <dbReference type="Proteomes" id="UP001419268"/>
    </source>
</evidence>
<gene>
    <name evidence="2" type="ORF">Scep_016248</name>
</gene>
<dbReference type="Gene3D" id="3.30.390.10">
    <property type="entry name" value="Enolase-like, N-terminal domain"/>
    <property type="match status" value="1"/>
</dbReference>
<proteinExistence type="predicted"/>